<evidence type="ECO:0000313" key="3">
    <source>
        <dbReference type="Proteomes" id="UP001175226"/>
    </source>
</evidence>
<evidence type="ECO:0000313" key="2">
    <source>
        <dbReference type="EMBL" id="KAK0442437.1"/>
    </source>
</evidence>
<proteinExistence type="predicted"/>
<keyword evidence="1" id="KW-0732">Signal</keyword>
<evidence type="ECO:0000256" key="1">
    <source>
        <dbReference type="SAM" id="SignalP"/>
    </source>
</evidence>
<dbReference type="Proteomes" id="UP001175226">
    <property type="component" value="Unassembled WGS sequence"/>
</dbReference>
<gene>
    <name evidence="2" type="ORF">EV421DRAFT_586283</name>
</gene>
<sequence length="94" mass="10657">MSKRLPVYRKWLFFWRVLCRLLENLISGKVPGPVSYLFLSTVLGGESGRGRRFCCDLRAFDLVSPTSDGVARISSTNLCPRLFSSDLDLCLLIR</sequence>
<organism evidence="2 3">
    <name type="scientific">Armillaria borealis</name>
    <dbReference type="NCBI Taxonomy" id="47425"/>
    <lineage>
        <taxon>Eukaryota</taxon>
        <taxon>Fungi</taxon>
        <taxon>Dikarya</taxon>
        <taxon>Basidiomycota</taxon>
        <taxon>Agaricomycotina</taxon>
        <taxon>Agaricomycetes</taxon>
        <taxon>Agaricomycetidae</taxon>
        <taxon>Agaricales</taxon>
        <taxon>Marasmiineae</taxon>
        <taxon>Physalacriaceae</taxon>
        <taxon>Armillaria</taxon>
    </lineage>
</organism>
<keyword evidence="3" id="KW-1185">Reference proteome</keyword>
<reference evidence="2" key="1">
    <citation type="submission" date="2023-06" db="EMBL/GenBank/DDBJ databases">
        <authorList>
            <consortium name="Lawrence Berkeley National Laboratory"/>
            <person name="Ahrendt S."/>
            <person name="Sahu N."/>
            <person name="Indic B."/>
            <person name="Wong-Bajracharya J."/>
            <person name="Merenyi Z."/>
            <person name="Ke H.-M."/>
            <person name="Monk M."/>
            <person name="Kocsube S."/>
            <person name="Drula E."/>
            <person name="Lipzen A."/>
            <person name="Balint B."/>
            <person name="Henrissat B."/>
            <person name="Andreopoulos B."/>
            <person name="Martin F.M."/>
            <person name="Harder C.B."/>
            <person name="Rigling D."/>
            <person name="Ford K.L."/>
            <person name="Foster G.D."/>
            <person name="Pangilinan J."/>
            <person name="Papanicolaou A."/>
            <person name="Barry K."/>
            <person name="LaButti K."/>
            <person name="Viragh M."/>
            <person name="Koriabine M."/>
            <person name="Yan M."/>
            <person name="Riley R."/>
            <person name="Champramary S."/>
            <person name="Plett K.L."/>
            <person name="Tsai I.J."/>
            <person name="Slot J."/>
            <person name="Sipos G."/>
            <person name="Plett J."/>
            <person name="Nagy L.G."/>
            <person name="Grigoriev I.V."/>
        </authorList>
    </citation>
    <scope>NUCLEOTIDE SEQUENCE</scope>
    <source>
        <strain evidence="2">FPL87.14</strain>
    </source>
</reference>
<evidence type="ECO:0008006" key="4">
    <source>
        <dbReference type="Google" id="ProtNLM"/>
    </source>
</evidence>
<protein>
    <recommendedName>
        <fullName evidence="4">Secreted protein</fullName>
    </recommendedName>
</protein>
<comment type="caution">
    <text evidence="2">The sequence shown here is derived from an EMBL/GenBank/DDBJ whole genome shotgun (WGS) entry which is preliminary data.</text>
</comment>
<dbReference type="AlphaFoldDB" id="A0AA39JHU3"/>
<feature type="chain" id="PRO_5041463477" description="Secreted protein" evidence="1">
    <location>
        <begin position="29"/>
        <end position="94"/>
    </location>
</feature>
<name>A0AA39JHU3_9AGAR</name>
<feature type="signal peptide" evidence="1">
    <location>
        <begin position="1"/>
        <end position="28"/>
    </location>
</feature>
<dbReference type="EMBL" id="JAUEPT010000026">
    <property type="protein sequence ID" value="KAK0442437.1"/>
    <property type="molecule type" value="Genomic_DNA"/>
</dbReference>
<accession>A0AA39JHU3</accession>